<feature type="transmembrane region" description="Helical" evidence="10">
    <location>
        <begin position="977"/>
        <end position="1000"/>
    </location>
</feature>
<name>A0A9N8H4Y4_9STRA</name>
<dbReference type="GO" id="GO:0005524">
    <property type="term" value="F:ATP binding"/>
    <property type="evidence" value="ECO:0007669"/>
    <property type="project" value="UniProtKB-KW"/>
</dbReference>
<evidence type="ECO:0000313" key="13">
    <source>
        <dbReference type="EMBL" id="CAB9499450.1"/>
    </source>
</evidence>
<feature type="transmembrane region" description="Helical" evidence="10">
    <location>
        <begin position="1099"/>
        <end position="1132"/>
    </location>
</feature>
<dbReference type="CDD" id="cd18579">
    <property type="entry name" value="ABC_6TM_ABCC_D1"/>
    <property type="match status" value="1"/>
</dbReference>
<dbReference type="GO" id="GO:0016887">
    <property type="term" value="F:ATP hydrolysis activity"/>
    <property type="evidence" value="ECO:0007669"/>
    <property type="project" value="InterPro"/>
</dbReference>
<evidence type="ECO:0000256" key="6">
    <source>
        <dbReference type="ARBA" id="ARBA00022840"/>
    </source>
</evidence>
<dbReference type="PROSITE" id="PS00211">
    <property type="entry name" value="ABC_TRANSPORTER_1"/>
    <property type="match status" value="2"/>
</dbReference>
<keyword evidence="4" id="KW-0677">Repeat</keyword>
<dbReference type="InterPro" id="IPR027417">
    <property type="entry name" value="P-loop_NTPase"/>
</dbReference>
<dbReference type="InterPro" id="IPR003593">
    <property type="entry name" value="AAA+_ATPase"/>
</dbReference>
<dbReference type="GO" id="GO:0140359">
    <property type="term" value="F:ABC-type transporter activity"/>
    <property type="evidence" value="ECO:0007669"/>
    <property type="project" value="InterPro"/>
</dbReference>
<keyword evidence="3 10" id="KW-0812">Transmembrane</keyword>
<feature type="domain" description="ABC transmembrane type-1" evidence="12">
    <location>
        <begin position="980"/>
        <end position="1265"/>
    </location>
</feature>
<accession>A0A9N8H4Y4</accession>
<dbReference type="Pfam" id="PF00005">
    <property type="entry name" value="ABC_tran"/>
    <property type="match status" value="2"/>
</dbReference>
<sequence length="1600" mass="174570">MLLKRRCNEGSFWRPLLVVISIAFVVPCVAPFATGVGASSSTPSPRNPHNAAATQSQQQHHYLAARSMASTDSPSVLQQEGNRKRLSIRQFMSFLKGKDTQQSPRWKGGEDAASLPSRLLFRYASPLLDLAGKRRLEVDDAFEVCDGHRMNTTVSSLANIYGTLREKSRRKIEKQRQAGVDKVKSSQSLILTQALFQHQRSMLLRTGLMRLLNTCVQAYPAVLLARLLRLLEAGDANHPSAAFGAAVNLVAVLLVKMVIENQYFHYVVRCAAEVRGSLSGLIFDKSLRLPGGGSSVTHKTGRKNGKKRAELGTGGVLNLMQSDSSIIEGTVMQIHTLWDAPLQIAIYTTLLFRYLGPSVLFGIAVLVMTIPLNSFTLRILNRLAKYENEAKDARTKRTSESITNMKLLKLQGWEGHFADDIRNHRADELKRHSNRGVVRALNQAISNSVPALVLVVTLTAYVKTGQPIIASTIFTAISLFNQLRFPLFFYPMLIDSLANGRNAMRRISSYLSSEEIVPYVEHLPVKENGGSIEVVNGNFLWSTSKPVKDGEVAAPTNAAIYNANLQVNPGEIVAVVGSVGSGKSALVKALLGELVPVPRALVQSSVATLLKDTHNANNDDSSEVLDKPTVRSYGNVAYCSQEAWLPKGTIRDAVVFGREYDEERYLAAIRDAGLDEDIVDNLGGASSKAAAASGVLSHDTDVGEGGSSLSGGQRARVALARALYAAEDTKVFLLDDCLAALDARVGSTVFERIKRRLQSSGAATVMVTNDPNLPRRCDRVVLMQKVPSSSSCSYIEDVGTYDELIARGHSLPSVSSEDLEDTDDETFDDMEDEETEDSLAGVQIDPPKIISRNGRTIQIVDGYEMACNSTTLHCHADPECSAMALEKCPEMIAEKGLSMRMNEDDEDAEDGLDEETQQQDKQQNSSETSSSSGKTAEANRLQPNERKVAASADDKMSSGAVPRSAYLTYFKSVRKPMLVVAMFAAYGMSNGAQFFQQYIVAKWTEVGRGDSMAAAMGTKYLGMLVNAAGVVSASLFLRSIFLMRVGVRASEFLHSRLLSSVFRAPMSFFDATPSGQLLSRFGKETETIDRGIPDSFSSVLFCFLQIFMSVAALASVVTPGMVLPLAVVGALYVKTMGRFRPGARELKRLETKTRSPIYTHFGEALRGTETIRSIPGGGLFWSSTHRNFTDTNLRSFYSVKALDRWLSCRLETLGNTVVFTAAIASVWLTRLGRLNTGNAAWGLTQSLTITGLLTWAVRCLTDLETNMMSLVRVKELTDIESEEIDLKGANQGKRSKMPRENLRAGEGLESLLHSSINAPNITSAPTTDEGLKGWPWQGDIRMHNVSMRYNELSSLVLKGITLDIPRGTTLGVVGRSGSGKSSLLLTLFRLVEIEGGGKIEIDGVDIRSVSLQKLRGGKVLAVIAQDPVLFAGSVAYNLDATGKASEEDMWNALEAASPSLAKQFRSDNGLETTITEGGKNLSQGQRQLLCLARALLRRSRILVLDEATASVDPQTDQEVQETIRREFVDKGISVITVAHRLETVLGYDKIAVLGDGELVEYGTPKELLQIRNGELRRLVDADRLSQHKGSAKKSSEAIMV</sequence>
<keyword evidence="8 10" id="KW-0472">Membrane</keyword>
<dbReference type="GO" id="GO:0016020">
    <property type="term" value="C:membrane"/>
    <property type="evidence" value="ECO:0007669"/>
    <property type="project" value="UniProtKB-SubCell"/>
</dbReference>
<evidence type="ECO:0000256" key="5">
    <source>
        <dbReference type="ARBA" id="ARBA00022741"/>
    </source>
</evidence>
<feature type="domain" description="ABC transmembrane type-1" evidence="12">
    <location>
        <begin position="208"/>
        <end position="499"/>
    </location>
</feature>
<protein>
    <submittedName>
        <fullName evidence="13">Multiple drug resistance-associated protein-like transporter 1</fullName>
    </submittedName>
</protein>
<dbReference type="InterPro" id="IPR011527">
    <property type="entry name" value="ABC1_TM_dom"/>
</dbReference>
<evidence type="ECO:0000313" key="14">
    <source>
        <dbReference type="Proteomes" id="UP001153069"/>
    </source>
</evidence>
<dbReference type="InterPro" id="IPR050173">
    <property type="entry name" value="ABC_transporter_C-like"/>
</dbReference>
<feature type="domain" description="ABC transporter" evidence="11">
    <location>
        <begin position="532"/>
        <end position="810"/>
    </location>
</feature>
<dbReference type="Pfam" id="PF00664">
    <property type="entry name" value="ABC_membrane"/>
    <property type="match status" value="2"/>
</dbReference>
<dbReference type="InterPro" id="IPR003439">
    <property type="entry name" value="ABC_transporter-like_ATP-bd"/>
</dbReference>
<evidence type="ECO:0000256" key="2">
    <source>
        <dbReference type="ARBA" id="ARBA00022448"/>
    </source>
</evidence>
<evidence type="ECO:0000256" key="3">
    <source>
        <dbReference type="ARBA" id="ARBA00022692"/>
    </source>
</evidence>
<dbReference type="PROSITE" id="PS50893">
    <property type="entry name" value="ABC_TRANSPORTER_2"/>
    <property type="match status" value="2"/>
</dbReference>
<evidence type="ECO:0000256" key="10">
    <source>
        <dbReference type="SAM" id="Phobius"/>
    </source>
</evidence>
<feature type="region of interest" description="Disordered" evidence="9">
    <location>
        <begin position="811"/>
        <end position="839"/>
    </location>
</feature>
<feature type="region of interest" description="Disordered" evidence="9">
    <location>
        <begin position="902"/>
        <end position="955"/>
    </location>
</feature>
<feature type="transmembrane region" description="Helical" evidence="10">
    <location>
        <begin position="440"/>
        <end position="462"/>
    </location>
</feature>
<dbReference type="CDD" id="cd03244">
    <property type="entry name" value="ABCC_MRP_domain2"/>
    <property type="match status" value="1"/>
</dbReference>
<dbReference type="InterPro" id="IPR044726">
    <property type="entry name" value="ABCC_6TM_D2"/>
</dbReference>
<dbReference type="PANTHER" id="PTHR24223:SF415">
    <property type="entry name" value="FI20190P1"/>
    <property type="match status" value="1"/>
</dbReference>
<feature type="transmembrane region" description="Helical" evidence="10">
    <location>
        <begin position="351"/>
        <end position="372"/>
    </location>
</feature>
<feature type="domain" description="ABC transporter" evidence="11">
    <location>
        <begin position="1340"/>
        <end position="1580"/>
    </location>
</feature>
<feature type="transmembrane region" description="Helical" evidence="10">
    <location>
        <begin position="468"/>
        <end position="494"/>
    </location>
</feature>
<dbReference type="SUPFAM" id="SSF90123">
    <property type="entry name" value="ABC transporter transmembrane region"/>
    <property type="match status" value="2"/>
</dbReference>
<evidence type="ECO:0000256" key="1">
    <source>
        <dbReference type="ARBA" id="ARBA00004141"/>
    </source>
</evidence>
<evidence type="ECO:0000256" key="8">
    <source>
        <dbReference type="ARBA" id="ARBA00023136"/>
    </source>
</evidence>
<feature type="compositionally biased region" description="Acidic residues" evidence="9">
    <location>
        <begin position="817"/>
        <end position="837"/>
    </location>
</feature>
<dbReference type="Gene3D" id="3.40.50.300">
    <property type="entry name" value="P-loop containing nucleotide triphosphate hydrolases"/>
    <property type="match status" value="2"/>
</dbReference>
<dbReference type="InterPro" id="IPR036640">
    <property type="entry name" value="ABC1_TM_sf"/>
</dbReference>
<feature type="region of interest" description="Disordered" evidence="9">
    <location>
        <begin position="37"/>
        <end position="65"/>
    </location>
</feature>
<dbReference type="InterPro" id="IPR017871">
    <property type="entry name" value="ABC_transporter-like_CS"/>
</dbReference>
<dbReference type="FunFam" id="1.20.1560.10:FF:000013">
    <property type="entry name" value="ABC transporter C family member 2"/>
    <property type="match status" value="1"/>
</dbReference>
<dbReference type="PANTHER" id="PTHR24223">
    <property type="entry name" value="ATP-BINDING CASSETTE SUB-FAMILY C"/>
    <property type="match status" value="1"/>
</dbReference>
<dbReference type="CDD" id="cd18580">
    <property type="entry name" value="ABC_6TM_ABCC_D2"/>
    <property type="match status" value="1"/>
</dbReference>
<organism evidence="13 14">
    <name type="scientific">Seminavis robusta</name>
    <dbReference type="NCBI Taxonomy" id="568900"/>
    <lineage>
        <taxon>Eukaryota</taxon>
        <taxon>Sar</taxon>
        <taxon>Stramenopiles</taxon>
        <taxon>Ochrophyta</taxon>
        <taxon>Bacillariophyta</taxon>
        <taxon>Bacillariophyceae</taxon>
        <taxon>Bacillariophycidae</taxon>
        <taxon>Naviculales</taxon>
        <taxon>Naviculaceae</taxon>
        <taxon>Seminavis</taxon>
    </lineage>
</organism>
<evidence type="ECO:0000256" key="4">
    <source>
        <dbReference type="ARBA" id="ARBA00022737"/>
    </source>
</evidence>
<keyword evidence="14" id="KW-1185">Reference proteome</keyword>
<reference evidence="13" key="1">
    <citation type="submission" date="2020-06" db="EMBL/GenBank/DDBJ databases">
        <authorList>
            <consortium name="Plant Systems Biology data submission"/>
        </authorList>
    </citation>
    <scope>NUCLEOTIDE SEQUENCE</scope>
    <source>
        <strain evidence="13">D6</strain>
    </source>
</reference>
<dbReference type="FunFam" id="3.40.50.300:FF:000838">
    <property type="entry name" value="ABC multidrug transporter (Eurofung)"/>
    <property type="match status" value="1"/>
</dbReference>
<keyword evidence="6" id="KW-0067">ATP-binding</keyword>
<keyword evidence="7 10" id="KW-1133">Transmembrane helix</keyword>
<dbReference type="InterPro" id="IPR044746">
    <property type="entry name" value="ABCC_6TM_D1"/>
</dbReference>
<proteinExistence type="predicted"/>
<keyword evidence="5" id="KW-0547">Nucleotide-binding</keyword>
<dbReference type="Gene3D" id="1.20.1560.10">
    <property type="entry name" value="ABC transporter type 1, transmembrane domain"/>
    <property type="match status" value="2"/>
</dbReference>
<dbReference type="SMART" id="SM00382">
    <property type="entry name" value="AAA"/>
    <property type="match status" value="2"/>
</dbReference>
<comment type="subcellular location">
    <subcellularLocation>
        <location evidence="1">Membrane</location>
        <topology evidence="1">Multi-pass membrane protein</topology>
    </subcellularLocation>
</comment>
<evidence type="ECO:0000259" key="11">
    <source>
        <dbReference type="PROSITE" id="PS50893"/>
    </source>
</evidence>
<feature type="transmembrane region" description="Helical" evidence="10">
    <location>
        <begin position="1020"/>
        <end position="1041"/>
    </location>
</feature>
<feature type="transmembrane region" description="Helical" evidence="10">
    <location>
        <begin position="12"/>
        <end position="33"/>
    </location>
</feature>
<dbReference type="EMBL" id="CAICTM010000060">
    <property type="protein sequence ID" value="CAB9499450.1"/>
    <property type="molecule type" value="Genomic_DNA"/>
</dbReference>
<gene>
    <name evidence="13" type="ORF">SEMRO_61_G035030.1</name>
</gene>
<dbReference type="Proteomes" id="UP001153069">
    <property type="component" value="Unassembled WGS sequence"/>
</dbReference>
<comment type="caution">
    <text evidence="13">The sequence shown here is derived from an EMBL/GenBank/DDBJ whole genome shotgun (WGS) entry which is preliminary data.</text>
</comment>
<dbReference type="OrthoDB" id="6500128at2759"/>
<evidence type="ECO:0000256" key="9">
    <source>
        <dbReference type="SAM" id="MobiDB-lite"/>
    </source>
</evidence>
<feature type="compositionally biased region" description="Acidic residues" evidence="9">
    <location>
        <begin position="903"/>
        <end position="917"/>
    </location>
</feature>
<evidence type="ECO:0000259" key="12">
    <source>
        <dbReference type="PROSITE" id="PS50929"/>
    </source>
</evidence>
<feature type="compositionally biased region" description="Basic and acidic residues" evidence="9">
    <location>
        <begin position="943"/>
        <end position="955"/>
    </location>
</feature>
<dbReference type="SUPFAM" id="SSF52540">
    <property type="entry name" value="P-loop containing nucleoside triphosphate hydrolases"/>
    <property type="match status" value="2"/>
</dbReference>
<evidence type="ECO:0000256" key="7">
    <source>
        <dbReference type="ARBA" id="ARBA00022989"/>
    </source>
</evidence>
<keyword evidence="2" id="KW-0813">Transport</keyword>
<dbReference type="PROSITE" id="PS50929">
    <property type="entry name" value="ABC_TM1F"/>
    <property type="match status" value="2"/>
</dbReference>